<feature type="transmembrane region" description="Helical" evidence="1">
    <location>
        <begin position="170"/>
        <end position="189"/>
    </location>
</feature>
<feature type="transmembrane region" description="Helical" evidence="1">
    <location>
        <begin position="108"/>
        <end position="129"/>
    </location>
</feature>
<protein>
    <recommendedName>
        <fullName evidence="4">DUF2232 domain-containing protein</fullName>
    </recommendedName>
</protein>
<name>E4L8Z9_9FIRM</name>
<evidence type="ECO:0000313" key="2">
    <source>
        <dbReference type="EMBL" id="EFR42735.1"/>
    </source>
</evidence>
<keyword evidence="1" id="KW-0812">Transmembrane</keyword>
<dbReference type="RefSeq" id="WP_007554627.1">
    <property type="nucleotide sequence ID" value="NZ_AENT01000017.1"/>
</dbReference>
<feature type="transmembrane region" description="Helical" evidence="1">
    <location>
        <begin position="16"/>
        <end position="40"/>
    </location>
</feature>
<comment type="caution">
    <text evidence="2">The sequence shown here is derived from an EMBL/GenBank/DDBJ whole genome shotgun (WGS) entry which is preliminary data.</text>
</comment>
<keyword evidence="1" id="KW-1133">Transmembrane helix</keyword>
<evidence type="ECO:0000313" key="3">
    <source>
        <dbReference type="Proteomes" id="UP000004594"/>
    </source>
</evidence>
<dbReference type="InterPro" id="IPR018710">
    <property type="entry name" value="DUF2232"/>
</dbReference>
<dbReference type="OrthoDB" id="1634514at2"/>
<dbReference type="Proteomes" id="UP000004594">
    <property type="component" value="Unassembled WGS sequence"/>
</dbReference>
<dbReference type="Gene3D" id="1.10.1760.20">
    <property type="match status" value="1"/>
</dbReference>
<evidence type="ECO:0008006" key="4">
    <source>
        <dbReference type="Google" id="ProtNLM"/>
    </source>
</evidence>
<dbReference type="AlphaFoldDB" id="E4L8Z9"/>
<dbReference type="eggNOG" id="COG4241">
    <property type="taxonomic scope" value="Bacteria"/>
</dbReference>
<sequence length="207" mass="22835">MNSSVLKAKKLTESSLAAAISAILVLLKLIAPFFVFITMLISPVPIAIICAFSGMKWGIATSVIVVLLVNLIGGPEIGLTTAFYAAALGLAMGYAFHKKWSYVKTLHITALAYIIEMSYKIIFSIYILGIKDILTTSIERLVKIIKFIWIPLAQMTGFDPDPAKSVNTTSGIIAVTVIFIINAYCYAYFNQEIGREIYKKLKEALRR</sequence>
<gene>
    <name evidence="2" type="ORF">HMPREF9220_0555</name>
</gene>
<feature type="transmembrane region" description="Helical" evidence="1">
    <location>
        <begin position="77"/>
        <end position="96"/>
    </location>
</feature>
<accession>E4L8Z9</accession>
<organism evidence="2 3">
    <name type="scientific">Dialister micraerophilus UPII 345-E</name>
    <dbReference type="NCBI Taxonomy" id="910314"/>
    <lineage>
        <taxon>Bacteria</taxon>
        <taxon>Bacillati</taxon>
        <taxon>Bacillota</taxon>
        <taxon>Negativicutes</taxon>
        <taxon>Veillonellales</taxon>
        <taxon>Veillonellaceae</taxon>
        <taxon>Dialister</taxon>
    </lineage>
</organism>
<keyword evidence="1" id="KW-0472">Membrane</keyword>
<dbReference type="Pfam" id="PF09991">
    <property type="entry name" value="DUF2232"/>
    <property type="match status" value="1"/>
</dbReference>
<feature type="transmembrane region" description="Helical" evidence="1">
    <location>
        <begin position="46"/>
        <end position="70"/>
    </location>
</feature>
<proteinExistence type="predicted"/>
<evidence type="ECO:0000256" key="1">
    <source>
        <dbReference type="SAM" id="Phobius"/>
    </source>
</evidence>
<reference evidence="2 3" key="1">
    <citation type="submission" date="2010-11" db="EMBL/GenBank/DDBJ databases">
        <authorList>
            <person name="Durkin A.S."/>
            <person name="Madupu R."/>
            <person name="Torralba M."/>
            <person name="Gillis M."/>
            <person name="Methe B."/>
            <person name="Sutton G."/>
            <person name="Nelson K.E."/>
        </authorList>
    </citation>
    <scope>NUCLEOTIDE SEQUENCE [LARGE SCALE GENOMIC DNA]</scope>
    <source>
        <strain evidence="2 3">UPII 345-E</strain>
    </source>
</reference>
<dbReference type="EMBL" id="AENT01000017">
    <property type="protein sequence ID" value="EFR42735.1"/>
    <property type="molecule type" value="Genomic_DNA"/>
</dbReference>